<dbReference type="Proteomes" id="UP000316968">
    <property type="component" value="Chromosome"/>
</dbReference>
<dbReference type="SUPFAM" id="SSF50969">
    <property type="entry name" value="YVTN repeat-like/Quinoprotein amine dehydrogenase"/>
    <property type="match status" value="1"/>
</dbReference>
<name>A0A4Y6UYY4_SACBS</name>
<evidence type="ECO:0000256" key="1">
    <source>
        <dbReference type="SAM" id="SignalP"/>
    </source>
</evidence>
<evidence type="ECO:0008006" key="4">
    <source>
        <dbReference type="Google" id="ProtNLM"/>
    </source>
</evidence>
<gene>
    <name evidence="2" type="ORF">FFV09_10345</name>
</gene>
<dbReference type="EMBL" id="CP041217">
    <property type="protein sequence ID" value="QDH21215.1"/>
    <property type="molecule type" value="Genomic_DNA"/>
</dbReference>
<reference evidence="2 3" key="1">
    <citation type="submission" date="2019-06" db="EMBL/GenBank/DDBJ databases">
        <title>Saccharibacillus brassicae sp. nov., an endophytic bacterium isolated from Chinese cabbage seeds (Brassica pekinensis).</title>
        <authorList>
            <person name="Jiang L."/>
            <person name="Lee J."/>
            <person name="Kim S.W."/>
        </authorList>
    </citation>
    <scope>NUCLEOTIDE SEQUENCE [LARGE SCALE GENOMIC DNA]</scope>
    <source>
        <strain evidence="3">KCTC 43072 / ATSA2</strain>
    </source>
</reference>
<feature type="signal peptide" evidence="1">
    <location>
        <begin position="1"/>
        <end position="23"/>
    </location>
</feature>
<dbReference type="InterPro" id="IPR011044">
    <property type="entry name" value="Quino_amine_DH_bsu"/>
</dbReference>
<keyword evidence="1" id="KW-0732">Signal</keyword>
<dbReference type="OrthoDB" id="2558925at2"/>
<dbReference type="KEGG" id="saca:FFV09_10345"/>
<evidence type="ECO:0000313" key="2">
    <source>
        <dbReference type="EMBL" id="QDH21215.1"/>
    </source>
</evidence>
<evidence type="ECO:0000313" key="3">
    <source>
        <dbReference type="Proteomes" id="UP000316968"/>
    </source>
</evidence>
<protein>
    <recommendedName>
        <fullName evidence="4">PQQ-binding-like beta-propeller repeat protein</fullName>
    </recommendedName>
</protein>
<sequence>MKKQKNKFLVCLLLIVGFVVSPAANLPAQALVSSSDRLLSSEVQALFVNDTKTLFVDKEFKQVQLFDVHTGKVEWTKKFGAVYDCEVLLGSGKIVVLTDSGRQLQKQVFTTAGKVVSTQNLPGIKKTAASQIQWSAAGAAAKESIAVTDGQQLSLYQYPWKKPVQSLSLAASEDQKHENAIVQDVQFQFPYVIAKVNGMSLGQTKEYYKIMNVTTRQLKLITPGSNARSSFVTEGTALVVNTSSISGTPLGIETNTPQILYARYDLHTGQMTKSLKRTFTQSDSNWSSSYFAGRLLLTDTEKSKQSFLAQDGKLIAERSSTPTHLRDKLIASADGKAVILVPTANQGTELQKPF</sequence>
<dbReference type="AlphaFoldDB" id="A0A4Y6UYY4"/>
<accession>A0A4Y6UYY4</accession>
<keyword evidence="3" id="KW-1185">Reference proteome</keyword>
<organism evidence="2 3">
    <name type="scientific">Saccharibacillus brassicae</name>
    <dbReference type="NCBI Taxonomy" id="2583377"/>
    <lineage>
        <taxon>Bacteria</taxon>
        <taxon>Bacillati</taxon>
        <taxon>Bacillota</taxon>
        <taxon>Bacilli</taxon>
        <taxon>Bacillales</taxon>
        <taxon>Paenibacillaceae</taxon>
        <taxon>Saccharibacillus</taxon>
    </lineage>
</organism>
<feature type="chain" id="PRO_5039494974" description="PQQ-binding-like beta-propeller repeat protein" evidence="1">
    <location>
        <begin position="24"/>
        <end position="354"/>
    </location>
</feature>
<dbReference type="RefSeq" id="WP_141447762.1">
    <property type="nucleotide sequence ID" value="NZ_CP041217.1"/>
</dbReference>
<proteinExistence type="predicted"/>